<evidence type="ECO:0000313" key="3">
    <source>
        <dbReference type="Proteomes" id="UP000469890"/>
    </source>
</evidence>
<name>A0A8H4BPM2_MUCCL</name>
<protein>
    <recommendedName>
        <fullName evidence="1">UspA domain-containing protein</fullName>
    </recommendedName>
</protein>
<comment type="caution">
    <text evidence="2">The sequence shown here is derived from an EMBL/GenBank/DDBJ whole genome shotgun (WGS) entry which is preliminary data.</text>
</comment>
<dbReference type="PRINTS" id="PR01438">
    <property type="entry name" value="UNVRSLSTRESS"/>
</dbReference>
<proteinExistence type="predicted"/>
<dbReference type="PANTHER" id="PTHR31964">
    <property type="entry name" value="ADENINE NUCLEOTIDE ALPHA HYDROLASES-LIKE SUPERFAMILY PROTEIN"/>
    <property type="match status" value="1"/>
</dbReference>
<dbReference type="AlphaFoldDB" id="A0A8H4BPM2"/>
<dbReference type="EMBL" id="JAAECE010000001">
    <property type="protein sequence ID" value="KAF1806078.1"/>
    <property type="molecule type" value="Genomic_DNA"/>
</dbReference>
<dbReference type="PANTHER" id="PTHR31964:SF113">
    <property type="entry name" value="USPA DOMAIN-CONTAINING PROTEIN"/>
    <property type="match status" value="1"/>
</dbReference>
<dbReference type="SUPFAM" id="SSF52402">
    <property type="entry name" value="Adenine nucleotide alpha hydrolases-like"/>
    <property type="match status" value="1"/>
</dbReference>
<accession>A0A8H4BPM2</accession>
<dbReference type="InterPro" id="IPR014729">
    <property type="entry name" value="Rossmann-like_a/b/a_fold"/>
</dbReference>
<sequence length="177" mass="19315">MSTTVNVPIPDSVTPRKVIICYDESEVSRQTLEWVNGHGVLLPTDEITIVTCINEDVAKIEGPGGWQTIAIGGIDCAADYRHTIAQLESQGRERLAEAVHAMHALGLKHVKAEILRGVANTEIVKFAKEKQADLVVCGSRGLGYLKRKLIGSTSEYLVHHLDCTVMVVRSHPDGAKH</sequence>
<dbReference type="Gene3D" id="3.40.50.620">
    <property type="entry name" value="HUPs"/>
    <property type="match status" value="1"/>
</dbReference>
<dbReference type="Proteomes" id="UP000469890">
    <property type="component" value="Unassembled WGS sequence"/>
</dbReference>
<organism evidence="2 3">
    <name type="scientific">Mucor circinelloides f. lusitanicus</name>
    <name type="common">Mucor racemosus var. lusitanicus</name>
    <dbReference type="NCBI Taxonomy" id="29924"/>
    <lineage>
        <taxon>Eukaryota</taxon>
        <taxon>Fungi</taxon>
        <taxon>Fungi incertae sedis</taxon>
        <taxon>Mucoromycota</taxon>
        <taxon>Mucoromycotina</taxon>
        <taxon>Mucoromycetes</taxon>
        <taxon>Mucorales</taxon>
        <taxon>Mucorineae</taxon>
        <taxon>Mucoraceae</taxon>
        <taxon>Mucor</taxon>
    </lineage>
</organism>
<evidence type="ECO:0000259" key="1">
    <source>
        <dbReference type="Pfam" id="PF00582"/>
    </source>
</evidence>
<reference evidence="2 3" key="1">
    <citation type="submission" date="2019-09" db="EMBL/GenBank/DDBJ databases">
        <authorList>
            <consortium name="DOE Joint Genome Institute"/>
            <person name="Mondo S.J."/>
            <person name="Navarro-Mendoza M.I."/>
            <person name="Perez-Arques C."/>
            <person name="Panchal S."/>
            <person name="Nicolas F.E."/>
            <person name="Ganguly P."/>
            <person name="Pangilinan J."/>
            <person name="Grigoriev I."/>
            <person name="Heitman J."/>
            <person name="Sanya K."/>
            <person name="Garre V."/>
        </authorList>
    </citation>
    <scope>NUCLEOTIDE SEQUENCE [LARGE SCALE GENOMIC DNA]</scope>
    <source>
        <strain evidence="2 3">MU402</strain>
    </source>
</reference>
<gene>
    <name evidence="2" type="ORF">FB192DRAFT_1348727</name>
</gene>
<dbReference type="Pfam" id="PF00582">
    <property type="entry name" value="Usp"/>
    <property type="match status" value="1"/>
</dbReference>
<dbReference type="InterPro" id="IPR006016">
    <property type="entry name" value="UspA"/>
</dbReference>
<dbReference type="CDD" id="cd23659">
    <property type="entry name" value="USP_At3g01520-like"/>
    <property type="match status" value="1"/>
</dbReference>
<evidence type="ECO:0000313" key="2">
    <source>
        <dbReference type="EMBL" id="KAF1806078.1"/>
    </source>
</evidence>
<feature type="domain" description="UspA" evidence="1">
    <location>
        <begin position="16"/>
        <end position="169"/>
    </location>
</feature>
<dbReference type="InterPro" id="IPR006015">
    <property type="entry name" value="Universal_stress_UspA"/>
</dbReference>